<protein>
    <submittedName>
        <fullName evidence="4">Synuclein, gamma b (breast cancer-specific protein 1)</fullName>
    </submittedName>
</protein>
<evidence type="ECO:0000256" key="2">
    <source>
        <dbReference type="RuleBase" id="RU361225"/>
    </source>
</evidence>
<dbReference type="PANTHER" id="PTHR13820:SF10">
    <property type="entry name" value="GAMMA-SYNUCLEIN"/>
    <property type="match status" value="1"/>
</dbReference>
<feature type="signal peptide" evidence="3">
    <location>
        <begin position="1"/>
        <end position="19"/>
    </location>
</feature>
<dbReference type="PRINTS" id="PR01211">
    <property type="entry name" value="SYNUCLEIN"/>
</dbReference>
<dbReference type="GO" id="GO:0043025">
    <property type="term" value="C:neuronal cell body"/>
    <property type="evidence" value="ECO:0007669"/>
    <property type="project" value="TreeGrafter"/>
</dbReference>
<organism evidence="4 5">
    <name type="scientific">Pygocentrus nattereri</name>
    <name type="common">Red-bellied piranha</name>
    <dbReference type="NCBI Taxonomy" id="42514"/>
    <lineage>
        <taxon>Eukaryota</taxon>
        <taxon>Metazoa</taxon>
        <taxon>Chordata</taxon>
        <taxon>Craniata</taxon>
        <taxon>Vertebrata</taxon>
        <taxon>Euteleostomi</taxon>
        <taxon>Actinopterygii</taxon>
        <taxon>Neopterygii</taxon>
        <taxon>Teleostei</taxon>
        <taxon>Ostariophysi</taxon>
        <taxon>Characiformes</taxon>
        <taxon>Characoidei</taxon>
        <taxon>Pygocentrus</taxon>
    </lineage>
</organism>
<dbReference type="GO" id="GO:0007268">
    <property type="term" value="P:chemical synaptic transmission"/>
    <property type="evidence" value="ECO:0007669"/>
    <property type="project" value="TreeGrafter"/>
</dbReference>
<name>A0AAR2M157_PYGNA</name>
<keyword evidence="3" id="KW-0732">Signal</keyword>
<dbReference type="Pfam" id="PF01387">
    <property type="entry name" value="Synuclein"/>
    <property type="match status" value="1"/>
</dbReference>
<reference evidence="4 5" key="1">
    <citation type="submission" date="2020-10" db="EMBL/GenBank/DDBJ databases">
        <title>Pygocentrus nattereri (red-bellied piranha) genome, fPygNat1, primary haplotype.</title>
        <authorList>
            <person name="Myers G."/>
            <person name="Meyer A."/>
            <person name="Karagic N."/>
            <person name="Pippel M."/>
            <person name="Winkler S."/>
            <person name="Tracey A."/>
            <person name="Wood J."/>
            <person name="Formenti G."/>
            <person name="Howe K."/>
            <person name="Fedrigo O."/>
            <person name="Jarvis E.D."/>
        </authorList>
    </citation>
    <scope>NUCLEOTIDE SEQUENCE [LARGE SCALE GENOMIC DNA]</scope>
</reference>
<dbReference type="GO" id="GO:0048488">
    <property type="term" value="P:synaptic vesicle endocytosis"/>
    <property type="evidence" value="ECO:0007669"/>
    <property type="project" value="TreeGrafter"/>
</dbReference>
<comment type="similarity">
    <text evidence="1 2">Belongs to the synuclein family.</text>
</comment>
<reference evidence="4" key="2">
    <citation type="submission" date="2025-08" db="UniProtKB">
        <authorList>
            <consortium name="Ensembl"/>
        </authorList>
    </citation>
    <scope>IDENTIFICATION</scope>
</reference>
<sequence>MRCSIQQVLSHCILSCCSCFSLSLSLSLSLTHSLFFSHAQSTQSILFIKGASESFCLPALSPLSHSHPPSLFTHLRTHATIHTHRHTHTHTQTHIHKENPPHSVCFIRPDQCPASAPHAASRMDVLMKGFSMAKEGVVAAAEKTKAGVEEAALKTKEGVMYVGNKTMEGVVSGVNTVANRTTDQANIVGDTAVASANDMGQKTVEGVENVAASTGLVNPDESVYEADFSHGGMEGGDGGQGY</sequence>
<dbReference type="InterPro" id="IPR001058">
    <property type="entry name" value="Synuclein"/>
</dbReference>
<proteinExistence type="inferred from homology"/>
<dbReference type="GO" id="GO:0005737">
    <property type="term" value="C:cytoplasm"/>
    <property type="evidence" value="ECO:0007669"/>
    <property type="project" value="TreeGrafter"/>
</dbReference>
<evidence type="ECO:0000256" key="3">
    <source>
        <dbReference type="SAM" id="SignalP"/>
    </source>
</evidence>
<accession>A0AAR2M157</accession>
<evidence type="ECO:0000256" key="1">
    <source>
        <dbReference type="ARBA" id="ARBA00009147"/>
    </source>
</evidence>
<dbReference type="AlphaFoldDB" id="A0AAR2M157"/>
<dbReference type="GO" id="GO:0043679">
    <property type="term" value="C:axon terminus"/>
    <property type="evidence" value="ECO:0007669"/>
    <property type="project" value="TreeGrafter"/>
</dbReference>
<dbReference type="Proteomes" id="UP001501920">
    <property type="component" value="Chromosome 13"/>
</dbReference>
<keyword evidence="5" id="KW-1185">Reference proteome</keyword>
<feature type="chain" id="PRO_5043479236" evidence="3">
    <location>
        <begin position="20"/>
        <end position="242"/>
    </location>
</feature>
<evidence type="ECO:0000313" key="5">
    <source>
        <dbReference type="Proteomes" id="UP001501920"/>
    </source>
</evidence>
<dbReference type="GeneTree" id="ENSGT00950000183175"/>
<evidence type="ECO:0000313" key="4">
    <source>
        <dbReference type="Ensembl" id="ENSPNAP00000082535.1"/>
    </source>
</evidence>
<dbReference type="GO" id="GO:1903136">
    <property type="term" value="F:cuprous ion binding"/>
    <property type="evidence" value="ECO:0007669"/>
    <property type="project" value="TreeGrafter"/>
</dbReference>
<dbReference type="Gene3D" id="1.10.287.700">
    <property type="entry name" value="Helix hairpin bin"/>
    <property type="match status" value="1"/>
</dbReference>
<dbReference type="Ensembl" id="ENSPNAT00000086321.1">
    <property type="protein sequence ID" value="ENSPNAP00000082535.1"/>
    <property type="gene ID" value="ENSPNAG00000033734.1"/>
</dbReference>
<dbReference type="PANTHER" id="PTHR13820">
    <property type="entry name" value="SYNUCLEIN"/>
    <property type="match status" value="1"/>
</dbReference>
<dbReference type="SUPFAM" id="SSF118375">
    <property type="entry name" value="Synuclein"/>
    <property type="match status" value="1"/>
</dbReference>
<reference evidence="4" key="3">
    <citation type="submission" date="2025-09" db="UniProtKB">
        <authorList>
            <consortium name="Ensembl"/>
        </authorList>
    </citation>
    <scope>IDENTIFICATION</scope>
</reference>
<dbReference type="GO" id="GO:0050808">
    <property type="term" value="P:synapse organization"/>
    <property type="evidence" value="ECO:0007669"/>
    <property type="project" value="TreeGrafter"/>
</dbReference>